<dbReference type="EMBL" id="JMTM01000065">
    <property type="protein sequence ID" value="OAZ03264.1"/>
    <property type="molecule type" value="Genomic_DNA"/>
</dbReference>
<protein>
    <submittedName>
        <fullName evidence="1">Uncharacterized protein</fullName>
    </submittedName>
</protein>
<sequence length="235" mass="26760">MTNITTLSDALESTIKESELQNITIELAEIIGDTFLKDGILKEIPVLSTIMGLGKGYIGIKDALFTRKLIRFLKEISEIPPKIRLDEINKIESSKEYEIKVGEKLLYIIDKSEDSQKAEIVGKLFKAFLKHKITYEQFLKCCKAIEHLFIKDLFKFLELDDKKFPVEHTEQFVNSGIMMIVNKHPTMVDMSRARGIGKTFGGSNPTPNFANHEFRPGEIYSKMNELGISLRKALT</sequence>
<proteinExistence type="predicted"/>
<reference evidence="1 2" key="1">
    <citation type="submission" date="2016-06" db="EMBL/GenBank/DDBJ databases">
        <title>Draft genome sequence of Flavobacterium succinicans strain DD5b.</title>
        <authorList>
            <person name="Poehlein A."/>
            <person name="Daniel R."/>
            <person name="Simeonova D.D."/>
        </authorList>
    </citation>
    <scope>NUCLEOTIDE SEQUENCE [LARGE SCALE GENOMIC DNA]</scope>
    <source>
        <strain evidence="1 2">DD5b</strain>
    </source>
</reference>
<dbReference type="OrthoDB" id="6398067at2"/>
<name>A0A199XPK2_9FLAO</name>
<dbReference type="PATRIC" id="fig|29536.5.peg.2610"/>
<dbReference type="Proteomes" id="UP000093807">
    <property type="component" value="Unassembled WGS sequence"/>
</dbReference>
<gene>
    <name evidence="1" type="ORF">FLB_25100</name>
</gene>
<evidence type="ECO:0000313" key="2">
    <source>
        <dbReference type="Proteomes" id="UP000093807"/>
    </source>
</evidence>
<evidence type="ECO:0000313" key="1">
    <source>
        <dbReference type="EMBL" id="OAZ03264.1"/>
    </source>
</evidence>
<organism evidence="1 2">
    <name type="scientific">Flavobacterium succinicans</name>
    <dbReference type="NCBI Taxonomy" id="29536"/>
    <lineage>
        <taxon>Bacteria</taxon>
        <taxon>Pseudomonadati</taxon>
        <taxon>Bacteroidota</taxon>
        <taxon>Flavobacteriia</taxon>
        <taxon>Flavobacteriales</taxon>
        <taxon>Flavobacteriaceae</taxon>
        <taxon>Flavobacterium</taxon>
    </lineage>
</organism>
<keyword evidence="2" id="KW-1185">Reference proteome</keyword>
<accession>A0A199XPK2</accession>
<dbReference type="RefSeq" id="WP_064716265.1">
    <property type="nucleotide sequence ID" value="NZ_JMTM01000065.1"/>
</dbReference>
<comment type="caution">
    <text evidence="1">The sequence shown here is derived from an EMBL/GenBank/DDBJ whole genome shotgun (WGS) entry which is preliminary data.</text>
</comment>
<dbReference type="AlphaFoldDB" id="A0A199XPK2"/>